<dbReference type="Proteomes" id="UP000636891">
    <property type="component" value="Unassembled WGS sequence"/>
</dbReference>
<dbReference type="RefSeq" id="WP_118656896.1">
    <property type="nucleotide sequence ID" value="NZ_JACOOK010000005.1"/>
</dbReference>
<feature type="transmembrane region" description="Helical" evidence="6">
    <location>
        <begin position="329"/>
        <end position="349"/>
    </location>
</feature>
<proteinExistence type="predicted"/>
<evidence type="ECO:0000313" key="10">
    <source>
        <dbReference type="Proteomes" id="UP000636891"/>
    </source>
</evidence>
<keyword evidence="10" id="KW-1185">Reference proteome</keyword>
<evidence type="ECO:0000256" key="1">
    <source>
        <dbReference type="ARBA" id="ARBA00004651"/>
    </source>
</evidence>
<reference evidence="9 10" key="1">
    <citation type="submission" date="2020-08" db="EMBL/GenBank/DDBJ databases">
        <title>Genome public.</title>
        <authorList>
            <person name="Liu C."/>
            <person name="Sun Q."/>
        </authorList>
    </citation>
    <scope>NUCLEOTIDE SEQUENCE [LARGE SCALE GENOMIC DNA]</scope>
    <source>
        <strain evidence="9 10">New-7</strain>
    </source>
</reference>
<dbReference type="PANTHER" id="PTHR32309:SF13">
    <property type="entry name" value="FERRIC ENTEROBACTIN TRANSPORT PROTEIN FEPE"/>
    <property type="match status" value="1"/>
</dbReference>
<organism evidence="9 10">
    <name type="scientific">Alistipes hominis</name>
    <dbReference type="NCBI Taxonomy" id="2763015"/>
    <lineage>
        <taxon>Bacteria</taxon>
        <taxon>Pseudomonadati</taxon>
        <taxon>Bacteroidota</taxon>
        <taxon>Bacteroidia</taxon>
        <taxon>Bacteroidales</taxon>
        <taxon>Rikenellaceae</taxon>
        <taxon>Alistipes</taxon>
    </lineage>
</organism>
<dbReference type="EMBL" id="JACOOK010000005">
    <property type="protein sequence ID" value="MBC5617290.1"/>
    <property type="molecule type" value="Genomic_DNA"/>
</dbReference>
<evidence type="ECO:0000256" key="2">
    <source>
        <dbReference type="ARBA" id="ARBA00022475"/>
    </source>
</evidence>
<keyword evidence="2" id="KW-1003">Cell membrane</keyword>
<keyword evidence="4 6" id="KW-1133">Transmembrane helix</keyword>
<sequence length="360" mass="39455">MEETQSSGTTAEEIDLLDLMKKIWARRIFVLKAAGIGAIAGLIIAFSIPKEYTTTVKMAPEGINATKGGGMADLAALAGFDLSSGSGNNVDGINLMLYPDVVNSTPFMVDLSQIPVQGKKMPATMSLYDYVDTQLSSPWWKYLLAVPGKIIGWISFAEKEEEANGINPYALTQQQSEVLKKQNERINISVDKKTGVITASATMQDPLVTAAVADSMVNKLQEYILTYRTEKAVRDLAFTRNLFDEAKQKYYDAQRKYAIAADANKHIAKQTAQVELDRLQNEQQLAFGVYNQLAQQLETAKIKVQEQTPCVTIIEPATIPVKKSNTSKAVILIAFVFLGACAGIGKILVKDLFLKKTTQA</sequence>
<comment type="subcellular location">
    <subcellularLocation>
        <location evidence="1">Cell membrane</location>
        <topology evidence="1">Multi-pass membrane protein</topology>
    </subcellularLocation>
</comment>
<comment type="caution">
    <text evidence="9">The sequence shown here is derived from an EMBL/GenBank/DDBJ whole genome shotgun (WGS) entry which is preliminary data.</text>
</comment>
<dbReference type="PANTHER" id="PTHR32309">
    <property type="entry name" value="TYROSINE-PROTEIN KINASE"/>
    <property type="match status" value="1"/>
</dbReference>
<dbReference type="InterPro" id="IPR050445">
    <property type="entry name" value="Bact_polysacc_biosynth/exp"/>
</dbReference>
<feature type="domain" description="Tyrosine-protein kinase G-rich" evidence="8">
    <location>
        <begin position="271"/>
        <end position="351"/>
    </location>
</feature>
<protein>
    <submittedName>
        <fullName evidence="9">Chain-length determining protein</fullName>
    </submittedName>
</protein>
<name>A0ABR7CPM0_9BACT</name>
<dbReference type="InterPro" id="IPR003856">
    <property type="entry name" value="LPS_length_determ_N"/>
</dbReference>
<feature type="domain" description="Polysaccharide chain length determinant N-terminal" evidence="7">
    <location>
        <begin position="12"/>
        <end position="65"/>
    </location>
</feature>
<evidence type="ECO:0000313" key="9">
    <source>
        <dbReference type="EMBL" id="MBC5617290.1"/>
    </source>
</evidence>
<gene>
    <name evidence="9" type="ORF">H8S08_09735</name>
</gene>
<accession>A0ABR7CPM0</accession>
<keyword evidence="3 6" id="KW-0812">Transmembrane</keyword>
<evidence type="ECO:0000256" key="3">
    <source>
        <dbReference type="ARBA" id="ARBA00022692"/>
    </source>
</evidence>
<evidence type="ECO:0000256" key="4">
    <source>
        <dbReference type="ARBA" id="ARBA00022989"/>
    </source>
</evidence>
<feature type="transmembrane region" description="Helical" evidence="6">
    <location>
        <begin position="29"/>
        <end position="48"/>
    </location>
</feature>
<dbReference type="Pfam" id="PF02706">
    <property type="entry name" value="Wzz"/>
    <property type="match status" value="1"/>
</dbReference>
<evidence type="ECO:0000256" key="5">
    <source>
        <dbReference type="ARBA" id="ARBA00023136"/>
    </source>
</evidence>
<evidence type="ECO:0000256" key="6">
    <source>
        <dbReference type="SAM" id="Phobius"/>
    </source>
</evidence>
<evidence type="ECO:0000259" key="8">
    <source>
        <dbReference type="Pfam" id="PF13807"/>
    </source>
</evidence>
<evidence type="ECO:0000259" key="7">
    <source>
        <dbReference type="Pfam" id="PF02706"/>
    </source>
</evidence>
<dbReference type="InterPro" id="IPR032807">
    <property type="entry name" value="GNVR"/>
</dbReference>
<keyword evidence="5 6" id="KW-0472">Membrane</keyword>
<dbReference type="Pfam" id="PF13807">
    <property type="entry name" value="GNVR"/>
    <property type="match status" value="1"/>
</dbReference>